<dbReference type="InterPro" id="IPR019594">
    <property type="entry name" value="Glu/Gly-bd"/>
</dbReference>
<keyword evidence="4" id="KW-1003">Cell membrane</keyword>
<feature type="domain" description="Ionotropic glutamate receptor C-terminal" evidence="15">
    <location>
        <begin position="314"/>
        <end position="580"/>
    </location>
</feature>
<evidence type="ECO:0000256" key="8">
    <source>
        <dbReference type="ARBA" id="ARBA00023136"/>
    </source>
</evidence>
<dbReference type="Gene3D" id="1.10.287.70">
    <property type="match status" value="1"/>
</dbReference>
<evidence type="ECO:0000256" key="5">
    <source>
        <dbReference type="ARBA" id="ARBA00022692"/>
    </source>
</evidence>
<name>A0AAW2HJB7_9NEOP</name>
<dbReference type="Pfam" id="PF00060">
    <property type="entry name" value="Lig_chan"/>
    <property type="match status" value="1"/>
</dbReference>
<evidence type="ECO:0000256" key="14">
    <source>
        <dbReference type="SAM" id="SignalP"/>
    </source>
</evidence>
<feature type="transmembrane region" description="Helical" evidence="13">
    <location>
        <begin position="573"/>
        <end position="595"/>
    </location>
</feature>
<dbReference type="Gene3D" id="3.40.190.10">
    <property type="entry name" value="Periplasmic binding protein-like II"/>
    <property type="match status" value="1"/>
</dbReference>
<reference evidence="17" key="1">
    <citation type="journal article" date="2024" name="Gigascience">
        <title>Chromosome-level genome of the poultry shaft louse Menopon gallinae provides insight into the host-switching and adaptive evolution of parasitic lice.</title>
        <authorList>
            <person name="Xu Y."/>
            <person name="Ma L."/>
            <person name="Liu S."/>
            <person name="Liang Y."/>
            <person name="Liu Q."/>
            <person name="He Z."/>
            <person name="Tian L."/>
            <person name="Duan Y."/>
            <person name="Cai W."/>
            <person name="Li H."/>
            <person name="Song F."/>
        </authorList>
    </citation>
    <scope>NUCLEOTIDE SEQUENCE</scope>
    <source>
        <strain evidence="17">Cailab_2023a</strain>
    </source>
</reference>
<keyword evidence="5 13" id="KW-0812">Transmembrane</keyword>
<dbReference type="GO" id="GO:0005886">
    <property type="term" value="C:plasma membrane"/>
    <property type="evidence" value="ECO:0007669"/>
    <property type="project" value="UniProtKB-SubCell"/>
</dbReference>
<evidence type="ECO:0000259" key="16">
    <source>
        <dbReference type="Pfam" id="PF10613"/>
    </source>
</evidence>
<keyword evidence="8 13" id="KW-0472">Membrane</keyword>
<protein>
    <submittedName>
        <fullName evidence="17">Uncharacterized protein</fullName>
    </submittedName>
</protein>
<keyword evidence="3" id="KW-0813">Transport</keyword>
<evidence type="ECO:0000259" key="15">
    <source>
        <dbReference type="Pfam" id="PF00060"/>
    </source>
</evidence>
<evidence type="ECO:0000313" key="17">
    <source>
        <dbReference type="EMBL" id="KAL0269926.1"/>
    </source>
</evidence>
<keyword evidence="12" id="KW-0407">Ion channel</keyword>
<proteinExistence type="inferred from homology"/>
<keyword evidence="14" id="KW-0732">Signal</keyword>
<dbReference type="AlphaFoldDB" id="A0AAW2HJB7"/>
<keyword evidence="10" id="KW-0325">Glycoprotein</keyword>
<dbReference type="Pfam" id="PF10613">
    <property type="entry name" value="Lig_chan-Glu_bd"/>
    <property type="match status" value="1"/>
</dbReference>
<evidence type="ECO:0000256" key="3">
    <source>
        <dbReference type="ARBA" id="ARBA00022448"/>
    </source>
</evidence>
<evidence type="ECO:0000256" key="7">
    <source>
        <dbReference type="ARBA" id="ARBA00023065"/>
    </source>
</evidence>
<dbReference type="SUPFAM" id="SSF53850">
    <property type="entry name" value="Periplasmic binding protein-like II"/>
    <property type="match status" value="1"/>
</dbReference>
<dbReference type="PANTHER" id="PTHR42643">
    <property type="entry name" value="IONOTROPIC RECEPTOR 20A-RELATED"/>
    <property type="match status" value="1"/>
</dbReference>
<dbReference type="PANTHER" id="PTHR42643:SF39">
    <property type="entry name" value="IONOTROPIC RECEPTOR 56A-RELATED"/>
    <property type="match status" value="1"/>
</dbReference>
<evidence type="ECO:0000256" key="12">
    <source>
        <dbReference type="ARBA" id="ARBA00023303"/>
    </source>
</evidence>
<evidence type="ECO:0000256" key="10">
    <source>
        <dbReference type="ARBA" id="ARBA00023180"/>
    </source>
</evidence>
<keyword evidence="11" id="KW-1071">Ligand-gated ion channel</keyword>
<feature type="signal peptide" evidence="14">
    <location>
        <begin position="1"/>
        <end position="21"/>
    </location>
</feature>
<comment type="caution">
    <text evidence="17">The sequence shown here is derived from an EMBL/GenBank/DDBJ whole genome shotgun (WGS) entry which is preliminary data.</text>
</comment>
<evidence type="ECO:0000256" key="4">
    <source>
        <dbReference type="ARBA" id="ARBA00022475"/>
    </source>
</evidence>
<feature type="transmembrane region" description="Helical" evidence="13">
    <location>
        <begin position="312"/>
        <end position="338"/>
    </location>
</feature>
<comment type="similarity">
    <text evidence="2">Belongs to the glutamate-gated ion channel (TC 1.A.10.1) family.</text>
</comment>
<dbReference type="GO" id="GO:0050906">
    <property type="term" value="P:detection of stimulus involved in sensory perception"/>
    <property type="evidence" value="ECO:0007669"/>
    <property type="project" value="UniProtKB-ARBA"/>
</dbReference>
<accession>A0AAW2HJB7</accession>
<evidence type="ECO:0000256" key="9">
    <source>
        <dbReference type="ARBA" id="ARBA00023170"/>
    </source>
</evidence>
<dbReference type="EMBL" id="JARGDH010000004">
    <property type="protein sequence ID" value="KAL0269926.1"/>
    <property type="molecule type" value="Genomic_DNA"/>
</dbReference>
<dbReference type="InterPro" id="IPR052192">
    <property type="entry name" value="Insect_Ionotropic_Sensory_Rcpt"/>
</dbReference>
<organism evidence="17">
    <name type="scientific">Menopon gallinae</name>
    <name type="common">poultry shaft louse</name>
    <dbReference type="NCBI Taxonomy" id="328185"/>
    <lineage>
        <taxon>Eukaryota</taxon>
        <taxon>Metazoa</taxon>
        <taxon>Ecdysozoa</taxon>
        <taxon>Arthropoda</taxon>
        <taxon>Hexapoda</taxon>
        <taxon>Insecta</taxon>
        <taxon>Pterygota</taxon>
        <taxon>Neoptera</taxon>
        <taxon>Paraneoptera</taxon>
        <taxon>Psocodea</taxon>
        <taxon>Troctomorpha</taxon>
        <taxon>Phthiraptera</taxon>
        <taxon>Amblycera</taxon>
        <taxon>Menoponidae</taxon>
        <taxon>Menopon</taxon>
    </lineage>
</organism>
<dbReference type="InterPro" id="IPR001320">
    <property type="entry name" value="Iontro_rcpt_C"/>
</dbReference>
<evidence type="ECO:0000256" key="6">
    <source>
        <dbReference type="ARBA" id="ARBA00022989"/>
    </source>
</evidence>
<keyword evidence="6 13" id="KW-1133">Transmembrane helix</keyword>
<evidence type="ECO:0000256" key="2">
    <source>
        <dbReference type="ARBA" id="ARBA00008685"/>
    </source>
</evidence>
<feature type="domain" description="Ionotropic glutamate receptor L-glutamate and glycine-binding" evidence="16">
    <location>
        <begin position="211"/>
        <end position="286"/>
    </location>
</feature>
<keyword evidence="9" id="KW-0675">Receptor</keyword>
<evidence type="ECO:0000256" key="1">
    <source>
        <dbReference type="ARBA" id="ARBA00004651"/>
    </source>
</evidence>
<feature type="chain" id="PRO_5043374254" evidence="14">
    <location>
        <begin position="22"/>
        <end position="626"/>
    </location>
</feature>
<gene>
    <name evidence="17" type="ORF">PYX00_007507</name>
</gene>
<comment type="subcellular location">
    <subcellularLocation>
        <location evidence="1">Cell membrane</location>
        <topology evidence="1">Multi-pass membrane protein</topology>
    </subcellularLocation>
</comment>
<dbReference type="GO" id="GO:0015276">
    <property type="term" value="F:ligand-gated monoatomic ion channel activity"/>
    <property type="evidence" value="ECO:0007669"/>
    <property type="project" value="InterPro"/>
</dbReference>
<evidence type="ECO:0000256" key="11">
    <source>
        <dbReference type="ARBA" id="ARBA00023286"/>
    </source>
</evidence>
<sequence>MGRLGKVICAILLYYLNVMSAYENRTDLIKNITMALSSYFNINCFIIFHKMNDTLKNFETFKALSSDATISVGAYAFDNTDWKSCTKQLNVIIGEELKGEFAGFTKRNAMIDETWLVFLNTPSSDFFRDSRPSFGSEVVAAEIFNPHEVFLREIYTVDDGFPLRIVEFGKWTLLNGLDVSRTSLYERRSDLEGKVMRIGSNENWPVCSFSNGEWDGYMPRLWREIESLINCTTVPVRSVDDATGLEFKNRTWNGLMGMLLKNEIDVIAAELTMTKDRMEVIDFTYAAASAKYQLFFKALGYRLEWKAIFKPLALSTWLALFGWTVIGSLCISLTYYWYNRNGFPESERINFTKVESFFFILQSLCQQGYPVVPTSLSSRIIFITAYALSTIMIPSYSASLISSLTYQAPIRPFDSMEEMVAVGKYKLLVKRNSAAFSQFSRATDPLYEKIYRKFIDEKHSGVQMDNTVKVLDDIVCTEVNYAFYGIDMIVNLKMQHQKPKCNILTLSRPLSPVFISFGLRKDSPFARLIDLKLQKLRNIGSVYRLKTGLRPLSSQGSGEMVFRQVEVDEIFQVFLLLLLGMILSVIILIIEFVVWRTGIWPVTSRKGKSTEGKRGSLIIRLDVYMD</sequence>
<keyword evidence="7" id="KW-0406">Ion transport</keyword>
<evidence type="ECO:0000256" key="13">
    <source>
        <dbReference type="SAM" id="Phobius"/>
    </source>
</evidence>